<dbReference type="STRING" id="2025994.A0A2T3AEC6"/>
<protein>
    <recommendedName>
        <fullName evidence="4">Mitochondrial zinc maintenance protein 1, mitochondrial</fullName>
    </recommendedName>
</protein>
<dbReference type="GO" id="GO:0044183">
    <property type="term" value="F:protein folding chaperone"/>
    <property type="evidence" value="ECO:0007669"/>
    <property type="project" value="TreeGrafter"/>
</dbReference>
<evidence type="ECO:0000256" key="4">
    <source>
        <dbReference type="ARBA" id="ARBA00015108"/>
    </source>
</evidence>
<name>A0A2T3AEC6_9PEZI</name>
<gene>
    <name evidence="9" type="ORF">BD289DRAFT_385645</name>
</gene>
<evidence type="ECO:0000256" key="7">
    <source>
        <dbReference type="ARBA" id="ARBA00023186"/>
    </source>
</evidence>
<dbReference type="GO" id="GO:0034551">
    <property type="term" value="P:mitochondrial respiratory chain complex III assembly"/>
    <property type="evidence" value="ECO:0007669"/>
    <property type="project" value="InterPro"/>
</dbReference>
<dbReference type="Proteomes" id="UP000241462">
    <property type="component" value="Unassembled WGS sequence"/>
</dbReference>
<dbReference type="InterPro" id="IPR050435">
    <property type="entry name" value="MZM1/LYRM7"/>
</dbReference>
<keyword evidence="5" id="KW-0809">Transit peptide</keyword>
<dbReference type="InterPro" id="IPR045298">
    <property type="entry name" value="Complex1_LYR_LYRM7"/>
</dbReference>
<comment type="subcellular location">
    <subcellularLocation>
        <location evidence="1">Mitochondrion matrix</location>
    </subcellularLocation>
</comment>
<reference evidence="9 10" key="1">
    <citation type="journal article" date="2018" name="Mycol. Prog.">
        <title>Coniella lustricola, a new species from submerged detritus.</title>
        <authorList>
            <person name="Raudabaugh D.B."/>
            <person name="Iturriaga T."/>
            <person name="Carver A."/>
            <person name="Mondo S."/>
            <person name="Pangilinan J."/>
            <person name="Lipzen A."/>
            <person name="He G."/>
            <person name="Amirebrahimi M."/>
            <person name="Grigoriev I.V."/>
            <person name="Miller A.N."/>
        </authorList>
    </citation>
    <scope>NUCLEOTIDE SEQUENCE [LARGE SCALE GENOMIC DNA]</scope>
    <source>
        <strain evidence="9 10">B22-T-1</strain>
    </source>
</reference>
<dbReference type="FunCoup" id="A0A2T3AEC6">
    <property type="interactions" value="13"/>
</dbReference>
<evidence type="ECO:0000256" key="3">
    <source>
        <dbReference type="ARBA" id="ARBA00011589"/>
    </source>
</evidence>
<evidence type="ECO:0000256" key="1">
    <source>
        <dbReference type="ARBA" id="ARBA00004305"/>
    </source>
</evidence>
<evidence type="ECO:0000256" key="8">
    <source>
        <dbReference type="ARBA" id="ARBA00025268"/>
    </source>
</evidence>
<accession>A0A2T3AEC6</accession>
<dbReference type="EMBL" id="KZ678402">
    <property type="protein sequence ID" value="PSR93992.1"/>
    <property type="molecule type" value="Genomic_DNA"/>
</dbReference>
<evidence type="ECO:0000256" key="5">
    <source>
        <dbReference type="ARBA" id="ARBA00022946"/>
    </source>
</evidence>
<dbReference type="PANTHER" id="PTHR46749">
    <property type="entry name" value="COMPLEX III ASSEMBLY FACTOR LYRM7"/>
    <property type="match status" value="1"/>
</dbReference>
<sequence>MALAAYRSVLRATRIAFQGDERMLSAARQKASVDFRAKASLQASDPAVGAAIEEARAVADILKANVVQGKREGSGDLYKLRIHEHTERGDNDTITLAGMKKAATESGSGCCSS</sequence>
<dbReference type="AlphaFoldDB" id="A0A2T3AEC6"/>
<dbReference type="InParanoid" id="A0A2T3AEC6"/>
<dbReference type="OrthoDB" id="529194at2759"/>
<comment type="function">
    <text evidence="8">Assembly factor required for Rieske Fe-S protein RIP1 incorporation into the cytochrome b-c1 (CIII) complex. Functions as a chaperone, binding to this subunit within the mitochondrial matrix and stabilizing it prior to its translocation and insertion into the late CIII dimeric intermediate within the mitochondrial inner membrane. Modulates the mitochondrial matrix zinc pool.</text>
</comment>
<keyword evidence="10" id="KW-1185">Reference proteome</keyword>
<proteinExistence type="inferred from homology"/>
<dbReference type="GO" id="GO:0005759">
    <property type="term" value="C:mitochondrial matrix"/>
    <property type="evidence" value="ECO:0007669"/>
    <property type="project" value="UniProtKB-SubCell"/>
</dbReference>
<organism evidence="9 10">
    <name type="scientific">Coniella lustricola</name>
    <dbReference type="NCBI Taxonomy" id="2025994"/>
    <lineage>
        <taxon>Eukaryota</taxon>
        <taxon>Fungi</taxon>
        <taxon>Dikarya</taxon>
        <taxon>Ascomycota</taxon>
        <taxon>Pezizomycotina</taxon>
        <taxon>Sordariomycetes</taxon>
        <taxon>Sordariomycetidae</taxon>
        <taxon>Diaporthales</taxon>
        <taxon>Schizoparmaceae</taxon>
        <taxon>Coniella</taxon>
    </lineage>
</organism>
<comment type="similarity">
    <text evidence="2">Belongs to the complex I LYR family. MZM1 subfamily.</text>
</comment>
<evidence type="ECO:0000313" key="10">
    <source>
        <dbReference type="Proteomes" id="UP000241462"/>
    </source>
</evidence>
<evidence type="ECO:0000313" key="9">
    <source>
        <dbReference type="EMBL" id="PSR93992.1"/>
    </source>
</evidence>
<keyword evidence="7" id="KW-0143">Chaperone</keyword>
<evidence type="ECO:0000256" key="2">
    <source>
        <dbReference type="ARBA" id="ARBA00009949"/>
    </source>
</evidence>
<dbReference type="CDD" id="cd20267">
    <property type="entry name" value="Complex1_LYR_LYRM7"/>
    <property type="match status" value="1"/>
</dbReference>
<dbReference type="PANTHER" id="PTHR46749:SF1">
    <property type="entry name" value="COMPLEX III ASSEMBLY FACTOR LYRM7"/>
    <property type="match status" value="1"/>
</dbReference>
<comment type="subunit">
    <text evidence="3">Interacts with RIP1.</text>
</comment>
<evidence type="ECO:0000256" key="6">
    <source>
        <dbReference type="ARBA" id="ARBA00023128"/>
    </source>
</evidence>
<keyword evidence="6" id="KW-0496">Mitochondrion</keyword>